<name>A0A7S2YTQ7_9STRA</name>
<accession>A0A7S2YTQ7</accession>
<sequence>MATSSVFRLMEALVPRGARRTAAPNAWAVSSLWRPVFEGEEAAAQEAANAEARGEESTEETIETPIRNEQNTQIRNEFVHEMRLRDAHGVSLRTNAHDPVLASATSASPLAAAMNMPQSMPNLSVPSAPGSSDYIYLPQ</sequence>
<evidence type="ECO:0000256" key="1">
    <source>
        <dbReference type="SAM" id="MobiDB-lite"/>
    </source>
</evidence>
<feature type="region of interest" description="Disordered" evidence="1">
    <location>
        <begin position="119"/>
        <end position="139"/>
    </location>
</feature>
<dbReference type="AlphaFoldDB" id="A0A7S2YTQ7"/>
<reference evidence="2" key="1">
    <citation type="submission" date="2021-01" db="EMBL/GenBank/DDBJ databases">
        <authorList>
            <person name="Corre E."/>
            <person name="Pelletier E."/>
            <person name="Niang G."/>
            <person name="Scheremetjew M."/>
            <person name="Finn R."/>
            <person name="Kale V."/>
            <person name="Holt S."/>
            <person name="Cochrane G."/>
            <person name="Meng A."/>
            <person name="Brown T."/>
            <person name="Cohen L."/>
        </authorList>
    </citation>
    <scope>NUCLEOTIDE SEQUENCE</scope>
    <source>
        <strain evidence="2">CCMP125</strain>
    </source>
</reference>
<protein>
    <submittedName>
        <fullName evidence="2">Uncharacterized protein</fullName>
    </submittedName>
</protein>
<proteinExistence type="predicted"/>
<dbReference type="EMBL" id="HBHT01040937">
    <property type="protein sequence ID" value="CAD9995376.1"/>
    <property type="molecule type" value="Transcribed_RNA"/>
</dbReference>
<organism evidence="2">
    <name type="scientific">Entomoneis paludosa</name>
    <dbReference type="NCBI Taxonomy" id="265537"/>
    <lineage>
        <taxon>Eukaryota</taxon>
        <taxon>Sar</taxon>
        <taxon>Stramenopiles</taxon>
        <taxon>Ochrophyta</taxon>
        <taxon>Bacillariophyta</taxon>
        <taxon>Bacillariophyceae</taxon>
        <taxon>Bacillariophycidae</taxon>
        <taxon>Entomoneidaceae</taxon>
        <taxon>Entomoneis</taxon>
    </lineage>
</organism>
<gene>
    <name evidence="2" type="ORF">APAL1065_LOCUS27480</name>
</gene>
<feature type="region of interest" description="Disordered" evidence="1">
    <location>
        <begin position="42"/>
        <end position="70"/>
    </location>
</feature>
<evidence type="ECO:0000313" key="2">
    <source>
        <dbReference type="EMBL" id="CAD9995376.1"/>
    </source>
</evidence>